<dbReference type="Proteomes" id="UP000075809">
    <property type="component" value="Unassembled WGS sequence"/>
</dbReference>
<accession>A0A151XDE7</accession>
<dbReference type="EMBL" id="KQ982294">
    <property type="protein sequence ID" value="KYQ58385.1"/>
    <property type="molecule type" value="Genomic_DNA"/>
</dbReference>
<reference evidence="1 2" key="1">
    <citation type="submission" date="2015-09" db="EMBL/GenBank/DDBJ databases">
        <title>Trachymyrmex zeteki WGS genome.</title>
        <authorList>
            <person name="Nygaard S."/>
            <person name="Hu H."/>
            <person name="Boomsma J."/>
            <person name="Zhang G."/>
        </authorList>
    </citation>
    <scope>NUCLEOTIDE SEQUENCE [LARGE SCALE GENOMIC DNA]</scope>
    <source>
        <strain evidence="1">Tzet28-1</strain>
        <tissue evidence="1">Whole body</tissue>
    </source>
</reference>
<gene>
    <name evidence="1" type="ORF">ALC60_02806</name>
</gene>
<proteinExistence type="predicted"/>
<sequence>MQRSVLQTKRDHTATFAVLHQQIEGEILDEVITIVTMAGPVSYATASMSLTALAELERLTTKSSLIDLA</sequence>
<evidence type="ECO:0000313" key="2">
    <source>
        <dbReference type="Proteomes" id="UP000075809"/>
    </source>
</evidence>
<dbReference type="AlphaFoldDB" id="A0A151XDE7"/>
<evidence type="ECO:0000313" key="1">
    <source>
        <dbReference type="EMBL" id="KYQ58385.1"/>
    </source>
</evidence>
<protein>
    <submittedName>
        <fullName evidence="1">Uncharacterized protein</fullName>
    </submittedName>
</protein>
<name>A0A151XDE7_9HYME</name>
<keyword evidence="2" id="KW-1185">Reference proteome</keyword>
<organism evidence="1 2">
    <name type="scientific">Mycetomoellerius zeteki</name>
    <dbReference type="NCBI Taxonomy" id="64791"/>
    <lineage>
        <taxon>Eukaryota</taxon>
        <taxon>Metazoa</taxon>
        <taxon>Ecdysozoa</taxon>
        <taxon>Arthropoda</taxon>
        <taxon>Hexapoda</taxon>
        <taxon>Insecta</taxon>
        <taxon>Pterygota</taxon>
        <taxon>Neoptera</taxon>
        <taxon>Endopterygota</taxon>
        <taxon>Hymenoptera</taxon>
        <taxon>Apocrita</taxon>
        <taxon>Aculeata</taxon>
        <taxon>Formicoidea</taxon>
        <taxon>Formicidae</taxon>
        <taxon>Myrmicinae</taxon>
        <taxon>Mycetomoellerius</taxon>
    </lineage>
</organism>